<reference evidence="1 2" key="1">
    <citation type="journal article" date="2019" name="Mol. Ecol. Resour.">
        <title>Improving Illumina assemblies with Hi-C and long reads: an example with the North African dromedary.</title>
        <authorList>
            <person name="Elbers J.P."/>
            <person name="Rogers M.F."/>
            <person name="Perelman P.L."/>
            <person name="Proskuryakova A.A."/>
            <person name="Serdyukova N.A."/>
            <person name="Johnson W.E."/>
            <person name="Horin P."/>
            <person name="Corander J."/>
            <person name="Murphy D."/>
            <person name="Burger P.A."/>
        </authorList>
    </citation>
    <scope>NUCLEOTIDE SEQUENCE [LARGE SCALE GENOMIC DNA]</scope>
    <source>
        <strain evidence="1">Drom800</strain>
        <tissue evidence="1">Blood</tissue>
    </source>
</reference>
<gene>
    <name evidence="1" type="ORF">Cadr_000020131</name>
</gene>
<keyword evidence="2" id="KW-1185">Reference proteome</keyword>
<name>A0A5N4CZC8_CAMDR</name>
<dbReference type="AlphaFoldDB" id="A0A5N4CZC8"/>
<dbReference type="EMBL" id="JWIN03000017">
    <property type="protein sequence ID" value="KAB1264194.1"/>
    <property type="molecule type" value="Genomic_DNA"/>
</dbReference>
<proteinExistence type="predicted"/>
<sequence length="564" mass="61612">MLTDSKETPQGVRWAGRAAQNREADGCCPGPHLQVGSVSLGLRNSLWGLPGLSQDSLLKLGIPLEEGLIDLEGWKEQFRMWKGRLNRSACSSFIMLGFPEPRAPQLRHRHTVCAHYPPSPPCTASHSKALCLCCPCSWAARTFCKQEARLQCSSPPLLPSPPPPFPFHRCRSQEHPLTTSPRLSEVHGGSAGLSSLTWLHSPHRLLQASTGALVPSTLPAYRRHSINAHQANEWQGWEEGRLSSVSKKQGPTEDVRPGFLTECWKIPAWSWAHDGAVDYSKDPGPPPLTPRLALHDWLLMDVHGKWLMCLGVGTGVQEPSSDFGFGGQSRAVPQVTDKALWYMSGWRSSPRRQRTGQTDHMGGRSPCGPVLLPPERAEAGKTPLLSRVSGRPPSNPRFPHGAVQGAGLLGSEAFVFLSRPTLRCPQACPTSSPYVPVLSLTLTGPHLKNETKGPKPPMSLKTGNILTSLFHHPQPSQCPNRFQRHLPPSMDLPWKARCKVTDLASRETMSCKLPTPEGVGTEAVLTTECLARRGRGPSTGPATSTYLTGEGDPQWALSMQAWHT</sequence>
<dbReference type="Proteomes" id="UP000299084">
    <property type="component" value="Unassembled WGS sequence"/>
</dbReference>
<comment type="caution">
    <text evidence="1">The sequence shown here is derived from an EMBL/GenBank/DDBJ whole genome shotgun (WGS) entry which is preliminary data.</text>
</comment>
<protein>
    <submittedName>
        <fullName evidence="1">Uncharacterized protein</fullName>
    </submittedName>
</protein>
<organism evidence="1 2">
    <name type="scientific">Camelus dromedarius</name>
    <name type="common">Dromedary</name>
    <name type="synonym">Arabian camel</name>
    <dbReference type="NCBI Taxonomy" id="9838"/>
    <lineage>
        <taxon>Eukaryota</taxon>
        <taxon>Metazoa</taxon>
        <taxon>Chordata</taxon>
        <taxon>Craniata</taxon>
        <taxon>Vertebrata</taxon>
        <taxon>Euteleostomi</taxon>
        <taxon>Mammalia</taxon>
        <taxon>Eutheria</taxon>
        <taxon>Laurasiatheria</taxon>
        <taxon>Artiodactyla</taxon>
        <taxon>Tylopoda</taxon>
        <taxon>Camelidae</taxon>
        <taxon>Camelus</taxon>
    </lineage>
</organism>
<accession>A0A5N4CZC8</accession>
<evidence type="ECO:0000313" key="1">
    <source>
        <dbReference type="EMBL" id="KAB1264194.1"/>
    </source>
</evidence>
<evidence type="ECO:0000313" key="2">
    <source>
        <dbReference type="Proteomes" id="UP000299084"/>
    </source>
</evidence>